<dbReference type="NCBIfam" id="NF038368">
    <property type="entry name" value="P2_Rz1"/>
    <property type="match status" value="1"/>
</dbReference>
<sequence>MTIRNRACGLTLICLLTLTGCTTGQPSAPPAIIYVGCPAVRSCPIPSSHPRTNAALSADILQLEYALLSCGLQIETIKKCQEAQHAKTTTAKTTAD</sequence>
<feature type="signal peptide" evidence="1">
    <location>
        <begin position="1"/>
        <end position="24"/>
    </location>
</feature>
<evidence type="ECO:0000256" key="1">
    <source>
        <dbReference type="SAM" id="SignalP"/>
    </source>
</evidence>
<dbReference type="EMBL" id="CP019062">
    <property type="protein sequence ID" value="AVF37130.1"/>
    <property type="molecule type" value="Genomic_DNA"/>
</dbReference>
<dbReference type="Proteomes" id="UP000239197">
    <property type="component" value="Chromosome"/>
</dbReference>
<feature type="chain" id="PRO_5014649473" description="Holin" evidence="1">
    <location>
        <begin position="25"/>
        <end position="96"/>
    </location>
</feature>
<evidence type="ECO:0008006" key="4">
    <source>
        <dbReference type="Google" id="ProtNLM"/>
    </source>
</evidence>
<protein>
    <recommendedName>
        <fullName evidence="4">Holin</fullName>
    </recommendedName>
</protein>
<keyword evidence="3" id="KW-1185">Reference proteome</keyword>
<organism evidence="2 3">
    <name type="scientific">Rahnella sikkimica</name>
    <dbReference type="NCBI Taxonomy" id="1805933"/>
    <lineage>
        <taxon>Bacteria</taxon>
        <taxon>Pseudomonadati</taxon>
        <taxon>Pseudomonadota</taxon>
        <taxon>Gammaproteobacteria</taxon>
        <taxon>Enterobacterales</taxon>
        <taxon>Yersiniaceae</taxon>
        <taxon>Rahnella</taxon>
    </lineage>
</organism>
<evidence type="ECO:0000313" key="3">
    <source>
        <dbReference type="Proteomes" id="UP000239197"/>
    </source>
</evidence>
<dbReference type="InterPro" id="IPR047737">
    <property type="entry name" value="LysC"/>
</dbReference>
<dbReference type="KEGG" id="rox:BV494_20470"/>
<proteinExistence type="predicted"/>
<reference evidence="3" key="1">
    <citation type="submission" date="2017-01" db="EMBL/GenBank/DDBJ databases">
        <title>Genome sequence of Rouxiella sp. ERMR1:05.</title>
        <authorList>
            <person name="Kumar R."/>
            <person name="Singh D."/>
            <person name="Kumar S."/>
        </authorList>
    </citation>
    <scope>NUCLEOTIDE SEQUENCE [LARGE SCALE GENOMIC DNA]</scope>
    <source>
        <strain evidence="3">ERMR1:05</strain>
    </source>
</reference>
<dbReference type="Pfam" id="PF23793">
    <property type="entry name" value="LysC"/>
    <property type="match status" value="1"/>
</dbReference>
<accession>A0A2L1UW19</accession>
<gene>
    <name evidence="2" type="ORF">BV494_20470</name>
</gene>
<dbReference type="PROSITE" id="PS51257">
    <property type="entry name" value="PROKAR_LIPOPROTEIN"/>
    <property type="match status" value="1"/>
</dbReference>
<keyword evidence="1" id="KW-0732">Signal</keyword>
<dbReference type="InterPro" id="IPR058979">
    <property type="entry name" value="LysC-like"/>
</dbReference>
<dbReference type="AlphaFoldDB" id="A0A2L1UW19"/>
<evidence type="ECO:0000313" key="2">
    <source>
        <dbReference type="EMBL" id="AVF37130.1"/>
    </source>
</evidence>
<name>A0A2L1UW19_9GAMM</name>